<feature type="compositionally biased region" description="Polar residues" evidence="1">
    <location>
        <begin position="50"/>
        <end position="61"/>
    </location>
</feature>
<dbReference type="AlphaFoldDB" id="B7G2T6"/>
<feature type="chain" id="PRO_5002852940" description="Letm1 RBD domain-containing protein" evidence="3">
    <location>
        <begin position="30"/>
        <end position="709"/>
    </location>
</feature>
<keyword evidence="2" id="KW-0812">Transmembrane</keyword>
<sequence length="709" mass="79387">MSAFLRHCSSWLQLVLWVLLPSLLWKTDAFSTHKPFVTMPLLVATDGSPASRQLSPALRQQSPRHQKLPLGIDIAGEGSEERFRNGSRTPPPPPNGENLISASAAAAERFAKAAPLDEIAPSAPGSKLRKLKDLMWVREALEDLTAAEFACTVEASHHKQDETVSRRRKRAVDYEKLLGQLNRRIRDLGCEPVEAPKTNDDEVTDEAVVPSGQVEPDVGAGTLVYSLKQRQALLDRLFRTRQLLLEVIQGYELEIDPMDSFTISLPSIRVEIPREEDPSSPGPKLYVRDDGTVDWDGALQDQAAMKKFGTAVWARINGRDPESLDGEQRNPQNANIGSSAVIDAEIESATGAAVVGEVREVEKPTVTAKIEETPEIIRARQRLEILTADLAKMEADYIALISSAIAPGQAVANVNLANLEPAQRSRIRESTEGIDVMKEKVSFQTLVYELERVYTYLVGEMGNPAQNGYIPLQDRLNVAEFGLLESQIDSFHRQLDEGSSSLDTDVMAVVLEQMIDFKRRLGIDYFVAGLSFDRDAIKRYMSELLEKTKKGLAFYVKGVRLFWNDIIFCLSLINRAAQGYTLKPREVRTIRRTFKDFFTFIPFVIILLIPLSPIGHVLVFGAIQRFYPDFFPSCFTEQRQNLLQLYENAEYKEFTIDENWKEKMSRMSEAAVYFGANTSRALFEKMASMVRGQSGAATDATTEKNGKEQ</sequence>
<keyword evidence="6" id="KW-1185">Reference proteome</keyword>
<feature type="region of interest" description="Disordered" evidence="1">
    <location>
        <begin position="50"/>
        <end position="69"/>
    </location>
</feature>
<evidence type="ECO:0000313" key="6">
    <source>
        <dbReference type="Proteomes" id="UP000000759"/>
    </source>
</evidence>
<evidence type="ECO:0000259" key="4">
    <source>
        <dbReference type="Pfam" id="PF07766"/>
    </source>
</evidence>
<name>B7G2T6_PHATC</name>
<keyword evidence="2" id="KW-1133">Transmembrane helix</keyword>
<dbReference type="RefSeq" id="XP_002181441.1">
    <property type="nucleotide sequence ID" value="XM_002181405.1"/>
</dbReference>
<feature type="domain" description="Letm1 RBD" evidence="4">
    <location>
        <begin position="582"/>
        <end position="656"/>
    </location>
</feature>
<dbReference type="PaxDb" id="2850-Phatr47193"/>
<protein>
    <recommendedName>
        <fullName evidence="4">Letm1 RBD domain-containing protein</fullName>
    </recommendedName>
</protein>
<dbReference type="InParanoid" id="B7G2T6"/>
<evidence type="ECO:0000313" key="5">
    <source>
        <dbReference type="EMBL" id="EEC47364.1"/>
    </source>
</evidence>
<dbReference type="STRING" id="556484.B7G2T6"/>
<feature type="region of interest" description="Disordered" evidence="1">
    <location>
        <begin position="79"/>
        <end position="99"/>
    </location>
</feature>
<proteinExistence type="predicted"/>
<dbReference type="OrthoDB" id="275278at2759"/>
<feature type="signal peptide" evidence="3">
    <location>
        <begin position="1"/>
        <end position="29"/>
    </location>
</feature>
<feature type="transmembrane region" description="Helical" evidence="2">
    <location>
        <begin position="597"/>
        <end position="623"/>
    </location>
</feature>
<dbReference type="Pfam" id="PF07766">
    <property type="entry name" value="LETM1_RBD"/>
    <property type="match status" value="1"/>
</dbReference>
<evidence type="ECO:0000256" key="1">
    <source>
        <dbReference type="SAM" id="MobiDB-lite"/>
    </source>
</evidence>
<dbReference type="eggNOG" id="KOG1043">
    <property type="taxonomic scope" value="Eukaryota"/>
</dbReference>
<gene>
    <name evidence="5" type="ORF">PHATRDRAFT_47193</name>
</gene>
<reference evidence="6" key="2">
    <citation type="submission" date="2008-08" db="EMBL/GenBank/DDBJ databases">
        <authorList>
            <consortium name="Diatom Consortium"/>
            <person name="Grigoriev I."/>
            <person name="Grimwood J."/>
            <person name="Kuo A."/>
            <person name="Otillar R.P."/>
            <person name="Salamov A."/>
            <person name="Detter J.C."/>
            <person name="Lindquist E."/>
            <person name="Shapiro H."/>
            <person name="Lucas S."/>
            <person name="Glavina del Rio T."/>
            <person name="Pitluck S."/>
            <person name="Rokhsar D."/>
            <person name="Bowler C."/>
        </authorList>
    </citation>
    <scope>GENOME REANNOTATION</scope>
    <source>
        <strain evidence="6">CCAP 1055/1</strain>
    </source>
</reference>
<dbReference type="InterPro" id="IPR033122">
    <property type="entry name" value="LETM1-like_RBD"/>
</dbReference>
<keyword evidence="3" id="KW-0732">Signal</keyword>
<keyword evidence="2" id="KW-0472">Membrane</keyword>
<dbReference type="GeneID" id="7202185"/>
<dbReference type="KEGG" id="pti:PHATRDRAFT_47193"/>
<accession>B7G2T6</accession>
<reference evidence="5 6" key="1">
    <citation type="journal article" date="2008" name="Nature">
        <title>The Phaeodactylum genome reveals the evolutionary history of diatom genomes.</title>
        <authorList>
            <person name="Bowler C."/>
            <person name="Allen A.E."/>
            <person name="Badger J.H."/>
            <person name="Grimwood J."/>
            <person name="Jabbari K."/>
            <person name="Kuo A."/>
            <person name="Maheswari U."/>
            <person name="Martens C."/>
            <person name="Maumus F."/>
            <person name="Otillar R.P."/>
            <person name="Rayko E."/>
            <person name="Salamov A."/>
            <person name="Vandepoele K."/>
            <person name="Beszteri B."/>
            <person name="Gruber A."/>
            <person name="Heijde M."/>
            <person name="Katinka M."/>
            <person name="Mock T."/>
            <person name="Valentin K."/>
            <person name="Verret F."/>
            <person name="Berges J.A."/>
            <person name="Brownlee C."/>
            <person name="Cadoret J.P."/>
            <person name="Chiovitti A."/>
            <person name="Choi C.J."/>
            <person name="Coesel S."/>
            <person name="De Martino A."/>
            <person name="Detter J.C."/>
            <person name="Durkin C."/>
            <person name="Falciatore A."/>
            <person name="Fournet J."/>
            <person name="Haruta M."/>
            <person name="Huysman M.J."/>
            <person name="Jenkins B.D."/>
            <person name="Jiroutova K."/>
            <person name="Jorgensen R.E."/>
            <person name="Joubert Y."/>
            <person name="Kaplan A."/>
            <person name="Kroger N."/>
            <person name="Kroth P.G."/>
            <person name="La Roche J."/>
            <person name="Lindquist E."/>
            <person name="Lommer M."/>
            <person name="Martin-Jezequel V."/>
            <person name="Lopez P.J."/>
            <person name="Lucas S."/>
            <person name="Mangogna M."/>
            <person name="McGinnis K."/>
            <person name="Medlin L.K."/>
            <person name="Montsant A."/>
            <person name="Oudot-Le Secq M.P."/>
            <person name="Napoli C."/>
            <person name="Obornik M."/>
            <person name="Parker M.S."/>
            <person name="Petit J.L."/>
            <person name="Porcel B.M."/>
            <person name="Poulsen N."/>
            <person name="Robison M."/>
            <person name="Rychlewski L."/>
            <person name="Rynearson T.A."/>
            <person name="Schmutz J."/>
            <person name="Shapiro H."/>
            <person name="Siaut M."/>
            <person name="Stanley M."/>
            <person name="Sussman M.R."/>
            <person name="Taylor A.R."/>
            <person name="Vardi A."/>
            <person name="von Dassow P."/>
            <person name="Vyverman W."/>
            <person name="Willis A."/>
            <person name="Wyrwicz L.S."/>
            <person name="Rokhsar D.S."/>
            <person name="Weissenbach J."/>
            <person name="Armbrust E.V."/>
            <person name="Green B.R."/>
            <person name="Van de Peer Y."/>
            <person name="Grigoriev I.V."/>
        </authorList>
    </citation>
    <scope>NUCLEOTIDE SEQUENCE [LARGE SCALE GENOMIC DNA]</scope>
    <source>
        <strain evidence="5 6">CCAP 1055/1</strain>
    </source>
</reference>
<dbReference type="GO" id="GO:0043022">
    <property type="term" value="F:ribosome binding"/>
    <property type="evidence" value="ECO:0007669"/>
    <property type="project" value="InterPro"/>
</dbReference>
<dbReference type="Proteomes" id="UP000000759">
    <property type="component" value="Chromosome 12"/>
</dbReference>
<evidence type="ECO:0000256" key="3">
    <source>
        <dbReference type="SAM" id="SignalP"/>
    </source>
</evidence>
<organism evidence="5 6">
    <name type="scientific">Phaeodactylum tricornutum (strain CCAP 1055/1)</name>
    <dbReference type="NCBI Taxonomy" id="556484"/>
    <lineage>
        <taxon>Eukaryota</taxon>
        <taxon>Sar</taxon>
        <taxon>Stramenopiles</taxon>
        <taxon>Ochrophyta</taxon>
        <taxon>Bacillariophyta</taxon>
        <taxon>Bacillariophyceae</taxon>
        <taxon>Bacillariophycidae</taxon>
        <taxon>Naviculales</taxon>
        <taxon>Phaeodactylaceae</taxon>
        <taxon>Phaeodactylum</taxon>
    </lineage>
</organism>
<evidence type="ECO:0000256" key="2">
    <source>
        <dbReference type="SAM" id="Phobius"/>
    </source>
</evidence>
<dbReference type="EMBL" id="CM000614">
    <property type="protein sequence ID" value="EEC47364.1"/>
    <property type="molecule type" value="Genomic_DNA"/>
</dbReference>